<feature type="signal peptide" evidence="2">
    <location>
        <begin position="1"/>
        <end position="22"/>
    </location>
</feature>
<dbReference type="HOGENOM" id="CLU_094265_1_0_1"/>
<proteinExistence type="predicted"/>
<protein>
    <submittedName>
        <fullName evidence="3">Uncharacterized protein</fullName>
    </submittedName>
</protein>
<sequence length="222" mass="21413">MQYKSFTALLFASMAMAAPADTNSNLESAEDSLSDIIPPSIAVVLATAVPTSFWAEATNTADFLSQVEQGIVSNSWPTWYSSFPDSVKDYVTTAVEGYYPSFASSISAEITSSGASSSSASTASATSTSAGSSGASSSDASSSGASSSGTSSSDASSSTDSSSTTDSSSSSTATGSDAASSSASASASGSAVSTTSDDGAAPTGIAMSLAGAAGVLGLALAL</sequence>
<evidence type="ECO:0000256" key="1">
    <source>
        <dbReference type="SAM" id="MobiDB-lite"/>
    </source>
</evidence>
<reference evidence="3 4" key="1">
    <citation type="journal article" date="2015" name="Mol. Plant Microbe Interact.">
        <title>Genome, transcriptome, and functional analyses of Penicillium expansum provide new insights into secondary metabolism and pathogenicity.</title>
        <authorList>
            <person name="Ballester A.R."/>
            <person name="Marcet-Houben M."/>
            <person name="Levin E."/>
            <person name="Sela N."/>
            <person name="Selma-Lazaro C."/>
            <person name="Carmona L."/>
            <person name="Wisniewski M."/>
            <person name="Droby S."/>
            <person name="Gonzalez-Candelas L."/>
            <person name="Gabaldon T."/>
        </authorList>
    </citation>
    <scope>NUCLEOTIDE SEQUENCE [LARGE SCALE GENOMIC DNA]</scope>
    <source>
        <strain evidence="3 4">PHI-1</strain>
    </source>
</reference>
<evidence type="ECO:0000256" key="2">
    <source>
        <dbReference type="SAM" id="SignalP"/>
    </source>
</evidence>
<gene>
    <name evidence="3" type="ORF">PITC_032960</name>
</gene>
<dbReference type="EMBL" id="JQGA01000428">
    <property type="protein sequence ID" value="KGO75850.1"/>
    <property type="molecule type" value="Genomic_DNA"/>
</dbReference>
<dbReference type="Proteomes" id="UP000030104">
    <property type="component" value="Unassembled WGS sequence"/>
</dbReference>
<dbReference type="OMA" id="GQIPDWY"/>
<dbReference type="OrthoDB" id="5419608at2759"/>
<feature type="compositionally biased region" description="Low complexity" evidence="1">
    <location>
        <begin position="115"/>
        <end position="198"/>
    </location>
</feature>
<dbReference type="AlphaFoldDB" id="A0A0A2LGZ1"/>
<accession>A0A0A2LGZ1</accession>
<evidence type="ECO:0000313" key="3">
    <source>
        <dbReference type="EMBL" id="KGO75850.1"/>
    </source>
</evidence>
<comment type="caution">
    <text evidence="3">The sequence shown here is derived from an EMBL/GenBank/DDBJ whole genome shotgun (WGS) entry which is preliminary data.</text>
</comment>
<keyword evidence="2" id="KW-0732">Signal</keyword>
<name>A0A0A2LGZ1_PENIT</name>
<keyword evidence="4" id="KW-1185">Reference proteome</keyword>
<evidence type="ECO:0000313" key="4">
    <source>
        <dbReference type="Proteomes" id="UP000030104"/>
    </source>
</evidence>
<feature type="region of interest" description="Disordered" evidence="1">
    <location>
        <begin position="115"/>
        <end position="203"/>
    </location>
</feature>
<organism evidence="3 4">
    <name type="scientific">Penicillium italicum</name>
    <name type="common">Blue mold</name>
    <dbReference type="NCBI Taxonomy" id="40296"/>
    <lineage>
        <taxon>Eukaryota</taxon>
        <taxon>Fungi</taxon>
        <taxon>Dikarya</taxon>
        <taxon>Ascomycota</taxon>
        <taxon>Pezizomycotina</taxon>
        <taxon>Eurotiomycetes</taxon>
        <taxon>Eurotiomycetidae</taxon>
        <taxon>Eurotiales</taxon>
        <taxon>Aspergillaceae</taxon>
        <taxon>Penicillium</taxon>
    </lineage>
</organism>
<feature type="chain" id="PRO_5001990280" evidence="2">
    <location>
        <begin position="23"/>
        <end position="222"/>
    </location>
</feature>